<dbReference type="EMBL" id="CAMPGE010017841">
    <property type="protein sequence ID" value="CAI2376293.1"/>
    <property type="molecule type" value="Genomic_DNA"/>
</dbReference>
<sequence length="266" mass="30486">METTQHDKMTEDLICEETKVVFSEKVLIQKVFETIREFKVTDPFGLEQDLPGIYALNMWEDKDIIKDLSKIDLPEYVKFVVCTLSNGSKSKRYNSIINSIGRNHVAKFQLYCNSSDGSIIKHSVIRSALRYLQNDKIDLYIEGMHITERTFIKLMKKCCRISQLAFLRCSFDNIESNCNLGRNPSLKVILINGCSDSSGTNINESSVLESLIKFIAETSLKYSMKELRFSHSIKKTIAITLRETYSLPSLDFTCFDKSKFSFTSVI</sequence>
<evidence type="ECO:0000313" key="1">
    <source>
        <dbReference type="EMBL" id="CAI2376293.1"/>
    </source>
</evidence>
<dbReference type="AlphaFoldDB" id="A0AAD1XP51"/>
<gene>
    <name evidence="1" type="ORF">ECRASSUSDP1_LOCUS17662</name>
</gene>
<evidence type="ECO:0000313" key="2">
    <source>
        <dbReference type="Proteomes" id="UP001295684"/>
    </source>
</evidence>
<protein>
    <submittedName>
        <fullName evidence="1">Uncharacterized protein</fullName>
    </submittedName>
</protein>
<reference evidence="1" key="1">
    <citation type="submission" date="2023-07" db="EMBL/GenBank/DDBJ databases">
        <authorList>
            <consortium name="AG Swart"/>
            <person name="Singh M."/>
            <person name="Singh A."/>
            <person name="Seah K."/>
            <person name="Emmerich C."/>
        </authorList>
    </citation>
    <scope>NUCLEOTIDE SEQUENCE</scope>
    <source>
        <strain evidence="1">DP1</strain>
    </source>
</reference>
<accession>A0AAD1XP51</accession>
<proteinExistence type="predicted"/>
<keyword evidence="2" id="KW-1185">Reference proteome</keyword>
<name>A0AAD1XP51_EUPCR</name>
<comment type="caution">
    <text evidence="1">The sequence shown here is derived from an EMBL/GenBank/DDBJ whole genome shotgun (WGS) entry which is preliminary data.</text>
</comment>
<organism evidence="1 2">
    <name type="scientific">Euplotes crassus</name>
    <dbReference type="NCBI Taxonomy" id="5936"/>
    <lineage>
        <taxon>Eukaryota</taxon>
        <taxon>Sar</taxon>
        <taxon>Alveolata</taxon>
        <taxon>Ciliophora</taxon>
        <taxon>Intramacronucleata</taxon>
        <taxon>Spirotrichea</taxon>
        <taxon>Hypotrichia</taxon>
        <taxon>Euplotida</taxon>
        <taxon>Euplotidae</taxon>
        <taxon>Moneuplotes</taxon>
    </lineage>
</organism>
<dbReference type="Proteomes" id="UP001295684">
    <property type="component" value="Unassembled WGS sequence"/>
</dbReference>